<gene>
    <name evidence="3" type="primary">cwlC_1</name>
    <name evidence="3" type="ORF">NEOCIP111885_01760</name>
</gene>
<feature type="domain" description="SPOR" evidence="2">
    <location>
        <begin position="143"/>
        <end position="230"/>
    </location>
</feature>
<dbReference type="SMART" id="SM00646">
    <property type="entry name" value="Ami_3"/>
    <property type="match status" value="1"/>
</dbReference>
<evidence type="ECO:0000313" key="3">
    <source>
        <dbReference type="EMBL" id="CAG9608068.1"/>
    </source>
</evidence>
<dbReference type="PANTHER" id="PTHR30404">
    <property type="entry name" value="N-ACETYLMURAMOYL-L-ALANINE AMIDASE"/>
    <property type="match status" value="1"/>
</dbReference>
<dbReference type="Pfam" id="PF01520">
    <property type="entry name" value="Amidase_3"/>
    <property type="match status" value="1"/>
</dbReference>
<dbReference type="InterPro" id="IPR050695">
    <property type="entry name" value="N-acetylmuramoyl_amidase_3"/>
</dbReference>
<dbReference type="GO" id="GO:0009253">
    <property type="term" value="P:peptidoglycan catabolic process"/>
    <property type="evidence" value="ECO:0007669"/>
    <property type="project" value="InterPro"/>
</dbReference>
<proteinExistence type="predicted"/>
<reference evidence="3" key="1">
    <citation type="submission" date="2021-10" db="EMBL/GenBank/DDBJ databases">
        <authorList>
            <person name="Criscuolo A."/>
        </authorList>
    </citation>
    <scope>NUCLEOTIDE SEQUENCE</scope>
    <source>
        <strain evidence="3">CIP111885</strain>
    </source>
</reference>
<dbReference type="PROSITE" id="PS51724">
    <property type="entry name" value="SPOR"/>
    <property type="match status" value="1"/>
</dbReference>
<name>A0A9C7G969_9BACI</name>
<dbReference type="GO" id="GO:0030288">
    <property type="term" value="C:outer membrane-bounded periplasmic space"/>
    <property type="evidence" value="ECO:0007669"/>
    <property type="project" value="TreeGrafter"/>
</dbReference>
<dbReference type="Pfam" id="PF05036">
    <property type="entry name" value="SPOR"/>
    <property type="match status" value="1"/>
</dbReference>
<sequence>MSDLLKISLSAGHDFHTPGKRTPDGMPEWVFNSVVVKYMMTLLAEYQDVAVLRLDDPTGQKDISLAERSDRSVSWGAHVHIDIHANAYGSGWNEANGIETFVYKHTELESSKLANVVQENLIKYTGLKSRGVKEGNFHMIRETKAKAKILVEAGFMTNKKEAALLKSDEYRNTVAKAIVDALVAIYGLKKKQVGKQYRLKSGPFPTKEQAEKVAADIRKNHKITIHIVEE</sequence>
<dbReference type="CDD" id="cd02696">
    <property type="entry name" value="MurNAc-LAA"/>
    <property type="match status" value="1"/>
</dbReference>
<comment type="caution">
    <text evidence="3">The sequence shown here is derived from an EMBL/GenBank/DDBJ whole genome shotgun (WGS) entry which is preliminary data.</text>
</comment>
<dbReference type="GO" id="GO:0042834">
    <property type="term" value="F:peptidoglycan binding"/>
    <property type="evidence" value="ECO:0007669"/>
    <property type="project" value="InterPro"/>
</dbReference>
<dbReference type="SUPFAM" id="SSF53187">
    <property type="entry name" value="Zn-dependent exopeptidases"/>
    <property type="match status" value="1"/>
</dbReference>
<dbReference type="Proteomes" id="UP000789845">
    <property type="component" value="Unassembled WGS sequence"/>
</dbReference>
<dbReference type="PANTHER" id="PTHR30404:SF0">
    <property type="entry name" value="N-ACETYLMURAMOYL-L-ALANINE AMIDASE AMIC"/>
    <property type="match status" value="1"/>
</dbReference>
<dbReference type="RefSeq" id="WP_230496316.1">
    <property type="nucleotide sequence ID" value="NZ_CAKJTG010000008.1"/>
</dbReference>
<protein>
    <submittedName>
        <fullName evidence="3">Sporulation-specific N-acetylmuramoyl-L-alanine amidase</fullName>
        <ecNumber evidence="3">3.5.1.28</ecNumber>
    </submittedName>
</protein>
<evidence type="ECO:0000259" key="2">
    <source>
        <dbReference type="PROSITE" id="PS51724"/>
    </source>
</evidence>
<keyword evidence="4" id="KW-1185">Reference proteome</keyword>
<keyword evidence="1 3" id="KW-0378">Hydrolase</keyword>
<dbReference type="GO" id="GO:0008745">
    <property type="term" value="F:N-acetylmuramoyl-L-alanine amidase activity"/>
    <property type="evidence" value="ECO:0007669"/>
    <property type="project" value="UniProtKB-EC"/>
</dbReference>
<evidence type="ECO:0000256" key="1">
    <source>
        <dbReference type="ARBA" id="ARBA00022801"/>
    </source>
</evidence>
<evidence type="ECO:0000313" key="4">
    <source>
        <dbReference type="Proteomes" id="UP000789845"/>
    </source>
</evidence>
<dbReference type="EC" id="3.5.1.28" evidence="3"/>
<dbReference type="InterPro" id="IPR007730">
    <property type="entry name" value="SPOR-like_dom"/>
</dbReference>
<dbReference type="Gene3D" id="3.40.630.40">
    <property type="entry name" value="Zn-dependent exopeptidases"/>
    <property type="match status" value="1"/>
</dbReference>
<dbReference type="InterPro" id="IPR002508">
    <property type="entry name" value="MurNAc-LAA_cat"/>
</dbReference>
<accession>A0A9C7G969</accession>
<dbReference type="AlphaFoldDB" id="A0A9C7G969"/>
<dbReference type="EMBL" id="CAKJTG010000008">
    <property type="protein sequence ID" value="CAG9608068.1"/>
    <property type="molecule type" value="Genomic_DNA"/>
</dbReference>
<organism evidence="3 4">
    <name type="scientific">Pseudoneobacillus rhizosphaerae</name>
    <dbReference type="NCBI Taxonomy" id="2880968"/>
    <lineage>
        <taxon>Bacteria</taxon>
        <taxon>Bacillati</taxon>
        <taxon>Bacillota</taxon>
        <taxon>Bacilli</taxon>
        <taxon>Bacillales</taxon>
        <taxon>Bacillaceae</taxon>
        <taxon>Pseudoneobacillus</taxon>
    </lineage>
</organism>